<evidence type="ECO:0000256" key="2">
    <source>
        <dbReference type="ARBA" id="ARBA00023004"/>
    </source>
</evidence>
<sequence length="110" mass="12363">MNGFHNLPPTKVVNHQQAGFLSLSWGDGTQSDIPHALIRQACRCSECIALQRSGSRLEPEHRVRIQQLDVVGHYALTFTFDDGHQRGIYPWAYLHELAECTSLAYTGETP</sequence>
<keyword evidence="5" id="KW-1185">Reference proteome</keyword>
<dbReference type="Pfam" id="PF06155">
    <property type="entry name" value="GBBH-like_N"/>
    <property type="match status" value="1"/>
</dbReference>
<feature type="domain" description="Gamma-butyrobetaine hydroxylase-like N-terminal" evidence="3">
    <location>
        <begin position="14"/>
        <end position="95"/>
    </location>
</feature>
<reference evidence="4 5" key="1">
    <citation type="submission" date="2022-07" db="EMBL/GenBank/DDBJ databases">
        <authorList>
            <person name="Xamxidin M."/>
            <person name="Wu M."/>
        </authorList>
    </citation>
    <scope>NUCLEOTIDE SEQUENCE [LARGE SCALE GENOMIC DNA]</scope>
    <source>
        <strain evidence="4 5">NBRC 111650</strain>
    </source>
</reference>
<name>A0ABT1WHA8_9BURK</name>
<proteinExistence type="predicted"/>
<keyword evidence="2" id="KW-0408">Iron</keyword>
<dbReference type="EMBL" id="JANIGO010000002">
    <property type="protein sequence ID" value="MCQ8896421.1"/>
    <property type="molecule type" value="Genomic_DNA"/>
</dbReference>
<organism evidence="4 5">
    <name type="scientific">Limnobacter humi</name>
    <dbReference type="NCBI Taxonomy" id="1778671"/>
    <lineage>
        <taxon>Bacteria</taxon>
        <taxon>Pseudomonadati</taxon>
        <taxon>Pseudomonadota</taxon>
        <taxon>Betaproteobacteria</taxon>
        <taxon>Burkholderiales</taxon>
        <taxon>Burkholderiaceae</taxon>
        <taxon>Limnobacter</taxon>
    </lineage>
</organism>
<evidence type="ECO:0000259" key="3">
    <source>
        <dbReference type="Pfam" id="PF06155"/>
    </source>
</evidence>
<evidence type="ECO:0000313" key="4">
    <source>
        <dbReference type="EMBL" id="MCQ8896421.1"/>
    </source>
</evidence>
<dbReference type="PANTHER" id="PTHR35303">
    <property type="entry name" value="OS02G0197800 PROTEIN"/>
    <property type="match status" value="1"/>
</dbReference>
<dbReference type="InterPro" id="IPR038492">
    <property type="entry name" value="GBBH-like_N_sf"/>
</dbReference>
<dbReference type="RefSeq" id="WP_256764193.1">
    <property type="nucleotide sequence ID" value="NZ_JANIGO010000002.1"/>
</dbReference>
<evidence type="ECO:0000313" key="5">
    <source>
        <dbReference type="Proteomes" id="UP001204142"/>
    </source>
</evidence>
<dbReference type="InterPro" id="IPR010376">
    <property type="entry name" value="GBBH-like_N"/>
</dbReference>
<accession>A0ABT1WHA8</accession>
<dbReference type="Proteomes" id="UP001204142">
    <property type="component" value="Unassembled WGS sequence"/>
</dbReference>
<dbReference type="Gene3D" id="3.30.2020.30">
    <property type="match status" value="1"/>
</dbReference>
<protein>
    <submittedName>
        <fullName evidence="4">Gamma-butyrobetaine hydroxylase-like domain-containing protein</fullName>
    </submittedName>
</protein>
<gene>
    <name evidence="4" type="ORF">NQT62_08255</name>
</gene>
<evidence type="ECO:0000256" key="1">
    <source>
        <dbReference type="ARBA" id="ARBA00022723"/>
    </source>
</evidence>
<dbReference type="PANTHER" id="PTHR35303:SF8">
    <property type="entry name" value="GAMMA-BUTYROBETAINE HYDROXYLASE-LIKE N-TERMINAL DOMAIN-CONTAINING PROTEIN"/>
    <property type="match status" value="1"/>
</dbReference>
<keyword evidence="1" id="KW-0479">Metal-binding</keyword>
<comment type="caution">
    <text evidence="4">The sequence shown here is derived from an EMBL/GenBank/DDBJ whole genome shotgun (WGS) entry which is preliminary data.</text>
</comment>